<keyword evidence="3 6" id="KW-0812">Transmembrane</keyword>
<dbReference type="PANTHER" id="PTHR30086">
    <property type="entry name" value="ARGININE EXPORTER PROTEIN ARGO"/>
    <property type="match status" value="1"/>
</dbReference>
<sequence>MTLTTWFGLLAICCLGAMSPGPSLAMVIRHTVSSSRLHGIVCAWAHSLGIGFYALITVLGLAIVLKHSPLLFNSIAVLGAIYLAWLGYKALHSKGGMNDKLAGGEQSSLTQAARDGLAISLFNPKILLFFLALFSQFVQDANAHTSQAIIVLTPLVVDGLWYTLIALVLSHSAILPKLRNNSAMIDKLSGIILIALALRVIFTLEF</sequence>
<evidence type="ECO:0000256" key="2">
    <source>
        <dbReference type="ARBA" id="ARBA00022475"/>
    </source>
</evidence>
<protein>
    <submittedName>
        <fullName evidence="7">LysE family translocator</fullName>
    </submittedName>
</protein>
<dbReference type="InterPro" id="IPR001123">
    <property type="entry name" value="LeuE-type"/>
</dbReference>
<keyword evidence="2" id="KW-1003">Cell membrane</keyword>
<dbReference type="EMBL" id="QZEI01000020">
    <property type="protein sequence ID" value="RLV60166.1"/>
    <property type="molecule type" value="Genomic_DNA"/>
</dbReference>
<comment type="subcellular location">
    <subcellularLocation>
        <location evidence="1">Cell membrane</location>
        <topology evidence="1">Multi-pass membrane protein</topology>
    </subcellularLocation>
</comment>
<evidence type="ECO:0000256" key="5">
    <source>
        <dbReference type="ARBA" id="ARBA00023136"/>
    </source>
</evidence>
<proteinExistence type="predicted"/>
<evidence type="ECO:0000313" key="7">
    <source>
        <dbReference type="EMBL" id="RLV60166.1"/>
    </source>
</evidence>
<feature type="transmembrane region" description="Helical" evidence="6">
    <location>
        <begin position="40"/>
        <end position="64"/>
    </location>
</feature>
<evidence type="ECO:0000256" key="4">
    <source>
        <dbReference type="ARBA" id="ARBA00022989"/>
    </source>
</evidence>
<dbReference type="GO" id="GO:0015171">
    <property type="term" value="F:amino acid transmembrane transporter activity"/>
    <property type="evidence" value="ECO:0007669"/>
    <property type="project" value="TreeGrafter"/>
</dbReference>
<dbReference type="GO" id="GO:0005886">
    <property type="term" value="C:plasma membrane"/>
    <property type="evidence" value="ECO:0007669"/>
    <property type="project" value="UniProtKB-SubCell"/>
</dbReference>
<keyword evidence="8" id="KW-1185">Reference proteome</keyword>
<evidence type="ECO:0000256" key="1">
    <source>
        <dbReference type="ARBA" id="ARBA00004651"/>
    </source>
</evidence>
<feature type="transmembrane region" description="Helical" evidence="6">
    <location>
        <begin position="188"/>
        <end position="204"/>
    </location>
</feature>
<dbReference type="AlphaFoldDB" id="A0A3L8PXM4"/>
<evidence type="ECO:0000313" key="8">
    <source>
        <dbReference type="Proteomes" id="UP000281474"/>
    </source>
</evidence>
<organism evidence="7 8">
    <name type="scientific">Parashewanella curva</name>
    <dbReference type="NCBI Taxonomy" id="2338552"/>
    <lineage>
        <taxon>Bacteria</taxon>
        <taxon>Pseudomonadati</taxon>
        <taxon>Pseudomonadota</taxon>
        <taxon>Gammaproteobacteria</taxon>
        <taxon>Alteromonadales</taxon>
        <taxon>Shewanellaceae</taxon>
        <taxon>Parashewanella</taxon>
    </lineage>
</organism>
<dbReference type="PANTHER" id="PTHR30086:SF16">
    <property type="entry name" value="AMINO ACID EFFLUX PERMEASE RHTB FAMILY"/>
    <property type="match status" value="1"/>
</dbReference>
<feature type="transmembrane region" description="Helical" evidence="6">
    <location>
        <begin position="117"/>
        <end position="139"/>
    </location>
</feature>
<reference evidence="7 8" key="1">
    <citation type="submission" date="2018-09" db="EMBL/GenBank/DDBJ databases">
        <title>Phylogeny of the Shewanellaceae, and recommendation for two new genera, Pseudoshewanella and Parashewanella.</title>
        <authorList>
            <person name="Wang G."/>
        </authorList>
    </citation>
    <scope>NUCLEOTIDE SEQUENCE [LARGE SCALE GENOMIC DNA]</scope>
    <source>
        <strain evidence="7 8">C51</strain>
    </source>
</reference>
<feature type="transmembrane region" description="Helical" evidence="6">
    <location>
        <begin position="70"/>
        <end position="88"/>
    </location>
</feature>
<keyword evidence="4 6" id="KW-1133">Transmembrane helix</keyword>
<evidence type="ECO:0000256" key="3">
    <source>
        <dbReference type="ARBA" id="ARBA00022692"/>
    </source>
</evidence>
<dbReference type="Proteomes" id="UP000281474">
    <property type="component" value="Unassembled WGS sequence"/>
</dbReference>
<evidence type="ECO:0000256" key="6">
    <source>
        <dbReference type="SAM" id="Phobius"/>
    </source>
</evidence>
<feature type="transmembrane region" description="Helical" evidence="6">
    <location>
        <begin position="159"/>
        <end position="176"/>
    </location>
</feature>
<gene>
    <name evidence="7" type="ORF">D5018_08510</name>
</gene>
<name>A0A3L8PXM4_9GAMM</name>
<dbReference type="OrthoDB" id="581870at2"/>
<keyword evidence="5 6" id="KW-0472">Membrane</keyword>
<dbReference type="Pfam" id="PF01810">
    <property type="entry name" value="LysE"/>
    <property type="match status" value="1"/>
</dbReference>
<comment type="caution">
    <text evidence="7">The sequence shown here is derived from an EMBL/GenBank/DDBJ whole genome shotgun (WGS) entry which is preliminary data.</text>
</comment>
<feature type="transmembrane region" description="Helical" evidence="6">
    <location>
        <begin position="6"/>
        <end position="28"/>
    </location>
</feature>
<accession>A0A3L8PXM4</accession>